<sequence length="82" mass="9530">MSQNYREIRIQSLEKPLDVDKEVLAQLRELKLSRKFIDSMKRDAVDCPWVGSTISALKCMGCPYFVRRFKGTIHCGYGFKKV</sequence>
<dbReference type="EMBL" id="NEXK01000120">
    <property type="protein sequence ID" value="PSN93062.1"/>
    <property type="molecule type" value="Genomic_DNA"/>
</dbReference>
<dbReference type="Proteomes" id="UP000240681">
    <property type="component" value="Unassembled WGS sequence"/>
</dbReference>
<comment type="caution">
    <text evidence="1">The sequence shown here is derived from an EMBL/GenBank/DDBJ whole genome shotgun (WGS) entry which is preliminary data.</text>
</comment>
<accession>A0A2R6B356</accession>
<evidence type="ECO:0000313" key="1">
    <source>
        <dbReference type="EMBL" id="PSN93062.1"/>
    </source>
</evidence>
<dbReference type="AlphaFoldDB" id="A0A2R6B356"/>
<evidence type="ECO:0000313" key="2">
    <source>
        <dbReference type="Proteomes" id="UP000240681"/>
    </source>
</evidence>
<name>A0A2R6B356_9ARCH</name>
<reference evidence="1 2" key="1">
    <citation type="submission" date="2017-04" db="EMBL/GenBank/DDBJ databases">
        <title>Novel microbial lineages endemic to geothermal iron-oxide mats fill important gaps in the evolutionary history of Archaea.</title>
        <authorList>
            <person name="Jay Z.J."/>
            <person name="Beam J.P."/>
            <person name="Dlakic M."/>
            <person name="Rusch D.B."/>
            <person name="Kozubal M.A."/>
            <person name="Inskeep W.P."/>
        </authorList>
    </citation>
    <scope>NUCLEOTIDE SEQUENCE [LARGE SCALE GENOMIC DNA]</scope>
    <source>
        <strain evidence="1">ECH_B_SAG-C16</strain>
    </source>
</reference>
<gene>
    <name evidence="1" type="ORF">B9Q09_06670</name>
</gene>
<protein>
    <submittedName>
        <fullName evidence="1">Uncharacterized protein</fullName>
    </submittedName>
</protein>
<proteinExistence type="predicted"/>
<organism evidence="1 2">
    <name type="scientific">Candidatus Marsarchaeota G2 archaeon ECH_B_SAG-C16</name>
    <dbReference type="NCBI Taxonomy" id="1978163"/>
    <lineage>
        <taxon>Archaea</taxon>
        <taxon>Candidatus Marsarchaeota</taxon>
        <taxon>Candidatus Marsarchaeota group 2</taxon>
    </lineage>
</organism>